<dbReference type="OrthoDB" id="5979286at2759"/>
<evidence type="ECO:0000313" key="1">
    <source>
        <dbReference type="EMBL" id="OLQ13136.1"/>
    </source>
</evidence>
<gene>
    <name evidence="1" type="ORF">AK812_SmicGene2887</name>
</gene>
<dbReference type="AlphaFoldDB" id="A0A1Q9F078"/>
<accession>A0A1Q9F078</accession>
<sequence>MEPILCLALAAVHDLQLLGKVHRIFSGSITEGAQVPELLWLQSQPELLYLTLKAFRLALKISIDWARQTSK</sequence>
<dbReference type="EMBL" id="LSRX01000032">
    <property type="protein sequence ID" value="OLQ13136.1"/>
    <property type="molecule type" value="Genomic_DNA"/>
</dbReference>
<dbReference type="Proteomes" id="UP000186817">
    <property type="component" value="Unassembled WGS sequence"/>
</dbReference>
<keyword evidence="2" id="KW-1185">Reference proteome</keyword>
<proteinExistence type="predicted"/>
<comment type="caution">
    <text evidence="1">The sequence shown here is derived from an EMBL/GenBank/DDBJ whole genome shotgun (WGS) entry which is preliminary data.</text>
</comment>
<evidence type="ECO:0000313" key="2">
    <source>
        <dbReference type="Proteomes" id="UP000186817"/>
    </source>
</evidence>
<reference evidence="1 2" key="1">
    <citation type="submission" date="2016-02" db="EMBL/GenBank/DDBJ databases">
        <title>Genome analysis of coral dinoflagellate symbionts highlights evolutionary adaptations to a symbiotic lifestyle.</title>
        <authorList>
            <person name="Aranda M."/>
            <person name="Li Y."/>
            <person name="Liew Y.J."/>
            <person name="Baumgarten S."/>
            <person name="Simakov O."/>
            <person name="Wilson M."/>
            <person name="Piel J."/>
            <person name="Ashoor H."/>
            <person name="Bougouffa S."/>
            <person name="Bajic V.B."/>
            <person name="Ryu T."/>
            <person name="Ravasi T."/>
            <person name="Bayer T."/>
            <person name="Micklem G."/>
            <person name="Kim H."/>
            <person name="Bhak J."/>
            <person name="Lajeunesse T.C."/>
            <person name="Voolstra C.R."/>
        </authorList>
    </citation>
    <scope>NUCLEOTIDE SEQUENCE [LARGE SCALE GENOMIC DNA]</scope>
    <source>
        <strain evidence="1 2">CCMP2467</strain>
    </source>
</reference>
<name>A0A1Q9F078_SYMMI</name>
<organism evidence="1 2">
    <name type="scientific">Symbiodinium microadriaticum</name>
    <name type="common">Dinoflagellate</name>
    <name type="synonym">Zooxanthella microadriatica</name>
    <dbReference type="NCBI Taxonomy" id="2951"/>
    <lineage>
        <taxon>Eukaryota</taxon>
        <taxon>Sar</taxon>
        <taxon>Alveolata</taxon>
        <taxon>Dinophyceae</taxon>
        <taxon>Suessiales</taxon>
        <taxon>Symbiodiniaceae</taxon>
        <taxon>Symbiodinium</taxon>
    </lineage>
</organism>
<protein>
    <submittedName>
        <fullName evidence="1">Uncharacterized protein</fullName>
    </submittedName>
</protein>